<dbReference type="OrthoDB" id="339325at2759"/>
<protein>
    <recommendedName>
        <fullName evidence="6">Protein kinase domain-containing protein</fullName>
    </recommendedName>
</protein>
<dbReference type="CDD" id="cd14066">
    <property type="entry name" value="STKc_IRAK"/>
    <property type="match status" value="1"/>
</dbReference>
<dbReference type="Pfam" id="PF00652">
    <property type="entry name" value="Ricin_B_lectin"/>
    <property type="match status" value="1"/>
</dbReference>
<keyword evidence="8" id="KW-1185">Reference proteome</keyword>
<evidence type="ECO:0000313" key="7">
    <source>
        <dbReference type="EMBL" id="KAI5078116.1"/>
    </source>
</evidence>
<dbReference type="Gene3D" id="1.10.510.10">
    <property type="entry name" value="Transferase(Phosphotransferase) domain 1"/>
    <property type="match status" value="1"/>
</dbReference>
<feature type="chain" id="PRO_5038382608" description="Protein kinase domain-containing protein" evidence="5">
    <location>
        <begin position="20"/>
        <end position="826"/>
    </location>
</feature>
<keyword evidence="4" id="KW-1133">Transmembrane helix</keyword>
<dbReference type="AlphaFoldDB" id="A0A9D4ZLZ9"/>
<keyword evidence="5" id="KW-0732">Signal</keyword>
<dbReference type="PROSITE" id="PS50011">
    <property type="entry name" value="PROTEIN_KINASE_DOM"/>
    <property type="match status" value="1"/>
</dbReference>
<comment type="caution">
    <text evidence="7">The sequence shown here is derived from an EMBL/GenBank/DDBJ whole genome shotgun (WGS) entry which is preliminary data.</text>
</comment>
<dbReference type="SUPFAM" id="SSF56112">
    <property type="entry name" value="Protein kinase-like (PK-like)"/>
    <property type="match status" value="1"/>
</dbReference>
<dbReference type="InterPro" id="IPR001245">
    <property type="entry name" value="Ser-Thr/Tyr_kinase_cat_dom"/>
</dbReference>
<organism evidence="7 8">
    <name type="scientific">Adiantum capillus-veneris</name>
    <name type="common">Maidenhair fern</name>
    <dbReference type="NCBI Taxonomy" id="13818"/>
    <lineage>
        <taxon>Eukaryota</taxon>
        <taxon>Viridiplantae</taxon>
        <taxon>Streptophyta</taxon>
        <taxon>Embryophyta</taxon>
        <taxon>Tracheophyta</taxon>
        <taxon>Polypodiopsida</taxon>
        <taxon>Polypodiidae</taxon>
        <taxon>Polypodiales</taxon>
        <taxon>Pteridineae</taxon>
        <taxon>Pteridaceae</taxon>
        <taxon>Vittarioideae</taxon>
        <taxon>Adiantum</taxon>
    </lineage>
</organism>
<feature type="region of interest" description="Disordered" evidence="3">
    <location>
        <begin position="775"/>
        <end position="798"/>
    </location>
</feature>
<reference evidence="7" key="1">
    <citation type="submission" date="2021-01" db="EMBL/GenBank/DDBJ databases">
        <title>Adiantum capillus-veneris genome.</title>
        <authorList>
            <person name="Fang Y."/>
            <person name="Liao Q."/>
        </authorList>
    </citation>
    <scope>NUCLEOTIDE SEQUENCE</scope>
    <source>
        <strain evidence="7">H3</strain>
        <tissue evidence="7">Leaf</tissue>
    </source>
</reference>
<dbReference type="Gene3D" id="2.60.120.260">
    <property type="entry name" value="Galactose-binding domain-like"/>
    <property type="match status" value="1"/>
</dbReference>
<dbReference type="SMART" id="SM00220">
    <property type="entry name" value="S_TKc"/>
    <property type="match status" value="1"/>
</dbReference>
<dbReference type="InterPro" id="IPR035992">
    <property type="entry name" value="Ricin_B-like_lectins"/>
</dbReference>
<keyword evidence="4" id="KW-0812">Transmembrane</keyword>
<dbReference type="SUPFAM" id="SSF50370">
    <property type="entry name" value="Ricin B-like lectins"/>
    <property type="match status" value="1"/>
</dbReference>
<evidence type="ECO:0000259" key="6">
    <source>
        <dbReference type="PROSITE" id="PS50011"/>
    </source>
</evidence>
<dbReference type="GO" id="GO:0005524">
    <property type="term" value="F:ATP binding"/>
    <property type="evidence" value="ECO:0007669"/>
    <property type="project" value="UniProtKB-KW"/>
</dbReference>
<dbReference type="Gene3D" id="3.30.200.20">
    <property type="entry name" value="Phosphorylase Kinase, domain 1"/>
    <property type="match status" value="1"/>
</dbReference>
<name>A0A9D4ZLZ9_ADICA</name>
<feature type="compositionally biased region" description="Low complexity" evidence="3">
    <location>
        <begin position="775"/>
        <end position="785"/>
    </location>
</feature>
<sequence length="826" mass="90073">MQNMLITLLILCLPNIFSANSQLATSPASPPSDISTIDGSSSYIWIVQGNSTGKQAPNCSDLCVTEFNNESNFLVVLQPCEGLTASEQWLYDSQSLSIYSRIGVYSNVKLCIDASDPSQLQLVSCNGSSPSQMWTYDSQTMRFQGGNSSADGPSLYLMGQIRHPSDWGSGKNNYSLLLAAENEEFTSVFTILPLINPLLIKPTSLYTSGSVGQNLVQNGGFEECNDDPGKGFVTIDNTQPLYLCSWYVVSNEVEYSGTNLWQPVEGTHSLHLNSAKIAKPASVAQTLPTKMGSNYTLGFYMAGNPDINCGDTNKTMTVQAIPSSLAEQKLWFDVSHAGSAGKMDYMYVYPMGFTALADYVNLTFTSLSVGSCGPVIDNISVQEIKGPLPPLIDPHGSLLISISGASSGMPVYGKVLLGLTVAVLVAAIASLFIISIKKKKAVIKKRAISLGSRRHNNSSKTAHARWWSSFNLEEEIRGFGETTSGIMELSWKQIEKATKNFTTIVGEGGFSTVYRAEMADGRVGAVKMEKTRDRSRQMFKQELSILCRLHHANLVNLIGFCNEREEGILVFEYMAHGSLHHRLHPPAHQMYMALGWKKRVEVALQVAHGLQYLHDAARPAVVHGDIKSANVLLDEDDNAKLCDFGFSTKAGPNSSIFHSTVASVKGSLGYLDPQYLKNGRLSSKSDVYSFGVLLIEIVTGLHAFDMHRAEALTSFTAPYVQDMDMMELIVDARLSGEFDRGELKVMCNVARLCVQEDSASRPTMSEVVFQLSSSSTGLSSTTTTTDYAHDEDNTASSSISENLEQCLYNSLDSDVVSMSMQSSRAT</sequence>
<dbReference type="GO" id="GO:0004672">
    <property type="term" value="F:protein kinase activity"/>
    <property type="evidence" value="ECO:0007669"/>
    <property type="project" value="InterPro"/>
</dbReference>
<feature type="signal peptide" evidence="5">
    <location>
        <begin position="1"/>
        <end position="19"/>
    </location>
</feature>
<keyword evidence="1" id="KW-0547">Nucleotide-binding</keyword>
<dbReference type="Pfam" id="PF07714">
    <property type="entry name" value="PK_Tyr_Ser-Thr"/>
    <property type="match status" value="1"/>
</dbReference>
<proteinExistence type="predicted"/>
<dbReference type="InterPro" id="IPR000772">
    <property type="entry name" value="Ricin_B_lectin"/>
</dbReference>
<dbReference type="Proteomes" id="UP000886520">
    <property type="component" value="Chromosome 7"/>
</dbReference>
<evidence type="ECO:0000256" key="2">
    <source>
        <dbReference type="ARBA" id="ARBA00022840"/>
    </source>
</evidence>
<dbReference type="InterPro" id="IPR006946">
    <property type="entry name" value="DGR2-like_dom"/>
</dbReference>
<dbReference type="InterPro" id="IPR000719">
    <property type="entry name" value="Prot_kinase_dom"/>
</dbReference>
<accession>A0A9D4ZLZ9</accession>
<evidence type="ECO:0000256" key="1">
    <source>
        <dbReference type="ARBA" id="ARBA00022741"/>
    </source>
</evidence>
<dbReference type="PROSITE" id="PS50231">
    <property type="entry name" value="RICIN_B_LECTIN"/>
    <property type="match status" value="1"/>
</dbReference>
<feature type="transmembrane region" description="Helical" evidence="4">
    <location>
        <begin position="415"/>
        <end position="436"/>
    </location>
</feature>
<dbReference type="PANTHER" id="PTHR47989">
    <property type="entry name" value="OS01G0750732 PROTEIN"/>
    <property type="match status" value="1"/>
</dbReference>
<dbReference type="PROSITE" id="PS00108">
    <property type="entry name" value="PROTEIN_KINASE_ST"/>
    <property type="match status" value="1"/>
</dbReference>
<evidence type="ECO:0000313" key="8">
    <source>
        <dbReference type="Proteomes" id="UP000886520"/>
    </source>
</evidence>
<dbReference type="Gene3D" id="2.80.10.50">
    <property type="match status" value="1"/>
</dbReference>
<evidence type="ECO:0000256" key="4">
    <source>
        <dbReference type="SAM" id="Phobius"/>
    </source>
</evidence>
<dbReference type="Pfam" id="PF04862">
    <property type="entry name" value="DUF642"/>
    <property type="match status" value="1"/>
</dbReference>
<feature type="domain" description="Protein kinase" evidence="6">
    <location>
        <begin position="499"/>
        <end position="778"/>
    </location>
</feature>
<evidence type="ECO:0000256" key="5">
    <source>
        <dbReference type="SAM" id="SignalP"/>
    </source>
</evidence>
<dbReference type="InterPro" id="IPR011009">
    <property type="entry name" value="Kinase-like_dom_sf"/>
</dbReference>
<keyword evidence="4" id="KW-0472">Membrane</keyword>
<dbReference type="PANTHER" id="PTHR47989:SF26">
    <property type="entry name" value="PROTEIN KINASE DOMAIN-CONTAINING PROTEIN"/>
    <property type="match status" value="1"/>
</dbReference>
<evidence type="ECO:0000256" key="3">
    <source>
        <dbReference type="SAM" id="MobiDB-lite"/>
    </source>
</evidence>
<dbReference type="InterPro" id="IPR008271">
    <property type="entry name" value="Ser/Thr_kinase_AS"/>
</dbReference>
<keyword evidence="2" id="KW-0067">ATP-binding</keyword>
<gene>
    <name evidence="7" type="ORF">GOP47_0007940</name>
</gene>
<dbReference type="EMBL" id="JABFUD020000007">
    <property type="protein sequence ID" value="KAI5078116.1"/>
    <property type="molecule type" value="Genomic_DNA"/>
</dbReference>